<sequence>MELRHVEAFLTLAEELHFRRAAARMHVTQARISQLIRELEREIGAVLFERTSRRVRLTGPGERFRERAAPGYRQLHQALQDSRRDAREIGGELKIGYLPGMGEPVTRVVSAFEALHPGCEVMVSALGLPEALLPYELLVSGKRDVALTWAPDGGAARAAGCGLTLGPVLAELPRALVVPDGHPLAARGSVSADELGRYELLNLSNTVPQRVRDLWSPRATPSGEPLRYTADDVATMAGRSELTAEDLMILVARGRGLYITVDILLERFPFPGLVLLPIRGMAPKRVVPVWTTAAETPTVRAFAALAAAPADGAGAAAGGGRPVRGS</sequence>
<feature type="domain" description="HTH lysR-type" evidence="5">
    <location>
        <begin position="1"/>
        <end position="58"/>
    </location>
</feature>
<dbReference type="PANTHER" id="PTHR30346">
    <property type="entry name" value="TRANSCRIPTIONAL DUAL REGULATOR HCAR-RELATED"/>
    <property type="match status" value="1"/>
</dbReference>
<dbReference type="PRINTS" id="PR00039">
    <property type="entry name" value="HTHLYSR"/>
</dbReference>
<evidence type="ECO:0000256" key="1">
    <source>
        <dbReference type="ARBA" id="ARBA00009437"/>
    </source>
</evidence>
<accession>A0A7K0C3Q3</accession>
<dbReference type="GO" id="GO:0032993">
    <property type="term" value="C:protein-DNA complex"/>
    <property type="evidence" value="ECO:0007669"/>
    <property type="project" value="TreeGrafter"/>
</dbReference>
<protein>
    <recommendedName>
        <fullName evidence="5">HTH lysR-type domain-containing protein</fullName>
    </recommendedName>
</protein>
<gene>
    <name evidence="6" type="ORF">ACRB68_61540</name>
</gene>
<dbReference type="EMBL" id="WEGH01000004">
    <property type="protein sequence ID" value="MQY08048.1"/>
    <property type="molecule type" value="Genomic_DNA"/>
</dbReference>
<dbReference type="FunFam" id="1.10.10.10:FF:000001">
    <property type="entry name" value="LysR family transcriptional regulator"/>
    <property type="match status" value="1"/>
</dbReference>
<dbReference type="InterPro" id="IPR036388">
    <property type="entry name" value="WH-like_DNA-bd_sf"/>
</dbReference>
<dbReference type="PANTHER" id="PTHR30346:SF0">
    <property type="entry name" value="HCA OPERON TRANSCRIPTIONAL ACTIVATOR HCAR"/>
    <property type="match status" value="1"/>
</dbReference>
<comment type="similarity">
    <text evidence="1">Belongs to the LysR transcriptional regulatory family.</text>
</comment>
<evidence type="ECO:0000256" key="3">
    <source>
        <dbReference type="ARBA" id="ARBA00023125"/>
    </source>
</evidence>
<dbReference type="Gene3D" id="1.10.10.10">
    <property type="entry name" value="Winged helix-like DNA-binding domain superfamily/Winged helix DNA-binding domain"/>
    <property type="match status" value="1"/>
</dbReference>
<evidence type="ECO:0000256" key="4">
    <source>
        <dbReference type="ARBA" id="ARBA00023163"/>
    </source>
</evidence>
<evidence type="ECO:0000313" key="6">
    <source>
        <dbReference type="EMBL" id="MQY08048.1"/>
    </source>
</evidence>
<reference evidence="6 7" key="1">
    <citation type="submission" date="2019-10" db="EMBL/GenBank/DDBJ databases">
        <title>Actinomadura rubteroloni sp. nov. and Actinomadura macrotermitis sp. nov., isolated from the gut of fungus growing-termite Macrotermes natalensis.</title>
        <authorList>
            <person name="Benndorf R."/>
            <person name="Martin K."/>
            <person name="Kuefner M."/>
            <person name="De Beer W."/>
            <person name="Kaster A.-K."/>
            <person name="Vollmers J."/>
            <person name="Poulsen M."/>
            <person name="Beemelmanns C."/>
        </authorList>
    </citation>
    <scope>NUCLEOTIDE SEQUENCE [LARGE SCALE GENOMIC DNA]</scope>
    <source>
        <strain evidence="6 7">RB68</strain>
    </source>
</reference>
<evidence type="ECO:0000256" key="2">
    <source>
        <dbReference type="ARBA" id="ARBA00023015"/>
    </source>
</evidence>
<dbReference type="SUPFAM" id="SSF46785">
    <property type="entry name" value="Winged helix' DNA-binding domain"/>
    <property type="match status" value="1"/>
</dbReference>
<organism evidence="6 7">
    <name type="scientific">Actinomadura macrotermitis</name>
    <dbReference type="NCBI Taxonomy" id="2585200"/>
    <lineage>
        <taxon>Bacteria</taxon>
        <taxon>Bacillati</taxon>
        <taxon>Actinomycetota</taxon>
        <taxon>Actinomycetes</taxon>
        <taxon>Streptosporangiales</taxon>
        <taxon>Thermomonosporaceae</taxon>
        <taxon>Actinomadura</taxon>
    </lineage>
</organism>
<proteinExistence type="inferred from homology"/>
<dbReference type="GO" id="GO:0003677">
    <property type="term" value="F:DNA binding"/>
    <property type="evidence" value="ECO:0007669"/>
    <property type="project" value="UniProtKB-KW"/>
</dbReference>
<name>A0A7K0C3Q3_9ACTN</name>
<dbReference type="InterPro" id="IPR000847">
    <property type="entry name" value="LysR_HTH_N"/>
</dbReference>
<dbReference type="Gene3D" id="3.40.190.10">
    <property type="entry name" value="Periplasmic binding protein-like II"/>
    <property type="match status" value="2"/>
</dbReference>
<dbReference type="Pfam" id="PF03466">
    <property type="entry name" value="LysR_substrate"/>
    <property type="match status" value="1"/>
</dbReference>
<dbReference type="OrthoDB" id="79118at2"/>
<keyword evidence="3" id="KW-0238">DNA-binding</keyword>
<dbReference type="Proteomes" id="UP000487268">
    <property type="component" value="Unassembled WGS sequence"/>
</dbReference>
<keyword evidence="4" id="KW-0804">Transcription</keyword>
<dbReference type="RefSeq" id="WP_153538654.1">
    <property type="nucleotide sequence ID" value="NZ_WEGH01000004.1"/>
</dbReference>
<dbReference type="Pfam" id="PF00126">
    <property type="entry name" value="HTH_1"/>
    <property type="match status" value="1"/>
</dbReference>
<dbReference type="PROSITE" id="PS50931">
    <property type="entry name" value="HTH_LYSR"/>
    <property type="match status" value="1"/>
</dbReference>
<keyword evidence="2" id="KW-0805">Transcription regulation</keyword>
<keyword evidence="7" id="KW-1185">Reference proteome</keyword>
<comment type="caution">
    <text evidence="6">The sequence shown here is derived from an EMBL/GenBank/DDBJ whole genome shotgun (WGS) entry which is preliminary data.</text>
</comment>
<dbReference type="GO" id="GO:0003700">
    <property type="term" value="F:DNA-binding transcription factor activity"/>
    <property type="evidence" value="ECO:0007669"/>
    <property type="project" value="InterPro"/>
</dbReference>
<dbReference type="SUPFAM" id="SSF53850">
    <property type="entry name" value="Periplasmic binding protein-like II"/>
    <property type="match status" value="1"/>
</dbReference>
<dbReference type="AlphaFoldDB" id="A0A7K0C3Q3"/>
<dbReference type="InterPro" id="IPR005119">
    <property type="entry name" value="LysR_subst-bd"/>
</dbReference>
<evidence type="ECO:0000259" key="5">
    <source>
        <dbReference type="PROSITE" id="PS50931"/>
    </source>
</evidence>
<evidence type="ECO:0000313" key="7">
    <source>
        <dbReference type="Proteomes" id="UP000487268"/>
    </source>
</evidence>
<dbReference type="InterPro" id="IPR036390">
    <property type="entry name" value="WH_DNA-bd_sf"/>
</dbReference>